<accession>A0A6J5PA72</accession>
<gene>
    <name evidence="1" type="ORF">UFOVP840_13</name>
</gene>
<organism evidence="1">
    <name type="scientific">uncultured Caudovirales phage</name>
    <dbReference type="NCBI Taxonomy" id="2100421"/>
    <lineage>
        <taxon>Viruses</taxon>
        <taxon>Duplodnaviria</taxon>
        <taxon>Heunggongvirae</taxon>
        <taxon>Uroviricota</taxon>
        <taxon>Caudoviricetes</taxon>
        <taxon>Peduoviridae</taxon>
        <taxon>Maltschvirus</taxon>
        <taxon>Maltschvirus maltsch</taxon>
    </lineage>
</organism>
<name>A0A6J5PA72_9CAUD</name>
<evidence type="ECO:0000313" key="1">
    <source>
        <dbReference type="EMBL" id="CAB4166098.1"/>
    </source>
</evidence>
<protein>
    <submittedName>
        <fullName evidence="1">Uncharacterized protein</fullName>
    </submittedName>
</protein>
<sequence length="61" mass="7112">MKWNTKDLVTCVHQATRYNWLRLHATGRQVNELMDLEPEEWDDYIDGALARSGVVLTPPKE</sequence>
<reference evidence="1" key="1">
    <citation type="submission" date="2020-04" db="EMBL/GenBank/DDBJ databases">
        <authorList>
            <person name="Chiriac C."/>
            <person name="Salcher M."/>
            <person name="Ghai R."/>
            <person name="Kavagutti S V."/>
        </authorList>
    </citation>
    <scope>NUCLEOTIDE SEQUENCE</scope>
</reference>
<proteinExistence type="predicted"/>
<dbReference type="EMBL" id="LR796785">
    <property type="protein sequence ID" value="CAB4166098.1"/>
    <property type="molecule type" value="Genomic_DNA"/>
</dbReference>